<keyword evidence="12" id="KW-0503">Monooxygenase</keyword>
<dbReference type="Pfam" id="PF00067">
    <property type="entry name" value="p450"/>
    <property type="match status" value="1"/>
</dbReference>
<evidence type="ECO:0000256" key="3">
    <source>
        <dbReference type="ARBA" id="ARBA00004174"/>
    </source>
</evidence>
<protein>
    <recommendedName>
        <fullName evidence="18">Cytochrome P450</fullName>
    </recommendedName>
</protein>
<evidence type="ECO:0000256" key="7">
    <source>
        <dbReference type="ARBA" id="ARBA00022723"/>
    </source>
</evidence>
<name>A0A9J6CHZ5_POLVA</name>
<dbReference type="InterPro" id="IPR050196">
    <property type="entry name" value="Cytochrome_P450_Monoox"/>
</dbReference>
<proteinExistence type="inferred from homology"/>
<dbReference type="Proteomes" id="UP001107558">
    <property type="component" value="Chromosome 1"/>
</dbReference>
<dbReference type="AlphaFoldDB" id="A0A9J6CHZ5"/>
<evidence type="ECO:0000256" key="8">
    <source>
        <dbReference type="ARBA" id="ARBA00022824"/>
    </source>
</evidence>
<keyword evidence="15" id="KW-1133">Transmembrane helix</keyword>
<feature type="binding site" description="axial binding residue" evidence="14">
    <location>
        <position position="432"/>
    </location>
    <ligand>
        <name>heme</name>
        <dbReference type="ChEBI" id="CHEBI:30413"/>
    </ligand>
    <ligandPart>
        <name>Fe</name>
        <dbReference type="ChEBI" id="CHEBI:18248"/>
    </ligandPart>
</feature>
<evidence type="ECO:0008006" key="18">
    <source>
        <dbReference type="Google" id="ProtNLM"/>
    </source>
</evidence>
<keyword evidence="15" id="KW-0812">Transmembrane</keyword>
<dbReference type="PRINTS" id="PR00385">
    <property type="entry name" value="P450"/>
</dbReference>
<dbReference type="InterPro" id="IPR001128">
    <property type="entry name" value="Cyt_P450"/>
</dbReference>
<evidence type="ECO:0000256" key="15">
    <source>
        <dbReference type="SAM" id="Phobius"/>
    </source>
</evidence>
<dbReference type="PRINTS" id="PR00463">
    <property type="entry name" value="EP450I"/>
</dbReference>
<comment type="cofactor">
    <cofactor evidence="1 14">
        <name>heme</name>
        <dbReference type="ChEBI" id="CHEBI:30413"/>
    </cofactor>
</comment>
<dbReference type="GO" id="GO:0004497">
    <property type="term" value="F:monooxygenase activity"/>
    <property type="evidence" value="ECO:0007669"/>
    <property type="project" value="UniProtKB-KW"/>
</dbReference>
<keyword evidence="17" id="KW-1185">Reference proteome</keyword>
<feature type="transmembrane region" description="Helical" evidence="15">
    <location>
        <begin position="6"/>
        <end position="27"/>
    </location>
</feature>
<evidence type="ECO:0000256" key="9">
    <source>
        <dbReference type="ARBA" id="ARBA00022848"/>
    </source>
</evidence>
<accession>A0A9J6CHZ5</accession>
<keyword evidence="9" id="KW-0492">Microsome</keyword>
<comment type="function">
    <text evidence="2">May be involved in the metabolism of insect hormones and in the breakdown of synthetic insecticides.</text>
</comment>
<evidence type="ECO:0000313" key="17">
    <source>
        <dbReference type="Proteomes" id="UP001107558"/>
    </source>
</evidence>
<dbReference type="PANTHER" id="PTHR24291:SF189">
    <property type="entry name" value="CYTOCHROME P450 4C3-RELATED"/>
    <property type="match status" value="1"/>
</dbReference>
<sequence length="489" mass="57378">MNLTEILLVFLISTLIAYSLKYLWSWWKFLVLASKIPSVKFEIPLIGILIDFLFIKFEDYLPLIVNFFEESPSISRKWMGSKLIVLVNSPENVQVVLNSPHCNKRPPIFYEAYLATEGLVLINGQKWEHHRKILKNSFSSQMLQNIIPIFDERSSHYIKRLNEKVDCDDFDIYQIVAGCTLESLLQGNLNMTRDFYENEYFDDVEKLKHCTMERMFQPWLGYEKLYKMTKLYKKCHQAYASTVALADEVVNANHHLRIADELKNRNVISQLLNVRNNFTDNEIKDELITFIIVAHETTALTLSGVILMLAIHKDVQEKVFSEIREVVNSNEGMIDIETLHKLTYLEMVIKETMRIFPVVPAFGREATDEFKLEDFVIPKGTLLISSIFSLHRNTKYWGEDAHLFKPERFRTENLKKIHPYAFIPFTGGRRICLGWKYTMLFKKAFLIHFLRAFEVNTKLKFNELKVNMTPTVAIEQNYMISIKKRQLVK</sequence>
<gene>
    <name evidence="16" type="ORF">PVAND_011249</name>
</gene>
<evidence type="ECO:0000256" key="14">
    <source>
        <dbReference type="PIRSR" id="PIRSR602401-1"/>
    </source>
</evidence>
<organism evidence="16 17">
    <name type="scientific">Polypedilum vanderplanki</name>
    <name type="common">Sleeping chironomid midge</name>
    <dbReference type="NCBI Taxonomy" id="319348"/>
    <lineage>
        <taxon>Eukaryota</taxon>
        <taxon>Metazoa</taxon>
        <taxon>Ecdysozoa</taxon>
        <taxon>Arthropoda</taxon>
        <taxon>Hexapoda</taxon>
        <taxon>Insecta</taxon>
        <taxon>Pterygota</taxon>
        <taxon>Neoptera</taxon>
        <taxon>Endopterygota</taxon>
        <taxon>Diptera</taxon>
        <taxon>Nematocera</taxon>
        <taxon>Chironomoidea</taxon>
        <taxon>Chironomidae</taxon>
        <taxon>Chironominae</taxon>
        <taxon>Polypedilum</taxon>
        <taxon>Polypedilum</taxon>
    </lineage>
</organism>
<evidence type="ECO:0000256" key="11">
    <source>
        <dbReference type="ARBA" id="ARBA00023004"/>
    </source>
</evidence>
<dbReference type="Gene3D" id="1.10.630.10">
    <property type="entry name" value="Cytochrome P450"/>
    <property type="match status" value="1"/>
</dbReference>
<dbReference type="EMBL" id="JADBJN010000001">
    <property type="protein sequence ID" value="KAG5681841.1"/>
    <property type="molecule type" value="Genomic_DNA"/>
</dbReference>
<dbReference type="InterPro" id="IPR036396">
    <property type="entry name" value="Cyt_P450_sf"/>
</dbReference>
<reference evidence="16" key="1">
    <citation type="submission" date="2021-03" db="EMBL/GenBank/DDBJ databases">
        <title>Chromosome level genome of the anhydrobiotic midge Polypedilum vanderplanki.</title>
        <authorList>
            <person name="Yoshida Y."/>
            <person name="Kikawada T."/>
            <person name="Gusev O."/>
        </authorList>
    </citation>
    <scope>NUCLEOTIDE SEQUENCE</scope>
    <source>
        <strain evidence="16">NIAS01</strain>
        <tissue evidence="16">Whole body or cell culture</tissue>
    </source>
</reference>
<evidence type="ECO:0000256" key="5">
    <source>
        <dbReference type="ARBA" id="ARBA00010617"/>
    </source>
</evidence>
<dbReference type="SUPFAM" id="SSF48264">
    <property type="entry name" value="Cytochrome P450"/>
    <property type="match status" value="1"/>
</dbReference>
<evidence type="ECO:0000256" key="1">
    <source>
        <dbReference type="ARBA" id="ARBA00001971"/>
    </source>
</evidence>
<evidence type="ECO:0000256" key="6">
    <source>
        <dbReference type="ARBA" id="ARBA00022617"/>
    </source>
</evidence>
<keyword evidence="11 14" id="KW-0408">Iron</keyword>
<evidence type="ECO:0000313" key="16">
    <source>
        <dbReference type="EMBL" id="KAG5681841.1"/>
    </source>
</evidence>
<keyword evidence="6 14" id="KW-0349">Heme</keyword>
<comment type="caution">
    <text evidence="16">The sequence shown here is derived from an EMBL/GenBank/DDBJ whole genome shotgun (WGS) entry which is preliminary data.</text>
</comment>
<evidence type="ECO:0000256" key="10">
    <source>
        <dbReference type="ARBA" id="ARBA00023002"/>
    </source>
</evidence>
<dbReference type="OrthoDB" id="1470350at2759"/>
<keyword evidence="7 14" id="KW-0479">Metal-binding</keyword>
<dbReference type="PANTHER" id="PTHR24291">
    <property type="entry name" value="CYTOCHROME P450 FAMILY 4"/>
    <property type="match status" value="1"/>
</dbReference>
<dbReference type="GO" id="GO:0005789">
    <property type="term" value="C:endoplasmic reticulum membrane"/>
    <property type="evidence" value="ECO:0007669"/>
    <property type="project" value="UniProtKB-SubCell"/>
</dbReference>
<dbReference type="InterPro" id="IPR002401">
    <property type="entry name" value="Cyt_P450_E_grp-I"/>
</dbReference>
<keyword evidence="8" id="KW-0256">Endoplasmic reticulum</keyword>
<keyword evidence="13 15" id="KW-0472">Membrane</keyword>
<comment type="similarity">
    <text evidence="5">Belongs to the cytochrome P450 family.</text>
</comment>
<evidence type="ECO:0000256" key="13">
    <source>
        <dbReference type="ARBA" id="ARBA00023136"/>
    </source>
</evidence>
<dbReference type="GO" id="GO:0016705">
    <property type="term" value="F:oxidoreductase activity, acting on paired donors, with incorporation or reduction of molecular oxygen"/>
    <property type="evidence" value="ECO:0007669"/>
    <property type="project" value="InterPro"/>
</dbReference>
<evidence type="ECO:0000256" key="4">
    <source>
        <dbReference type="ARBA" id="ARBA00004406"/>
    </source>
</evidence>
<dbReference type="GO" id="GO:0005506">
    <property type="term" value="F:iron ion binding"/>
    <property type="evidence" value="ECO:0007669"/>
    <property type="project" value="InterPro"/>
</dbReference>
<comment type="subcellular location">
    <subcellularLocation>
        <location evidence="4">Endoplasmic reticulum membrane</location>
        <topology evidence="4">Peripheral membrane protein</topology>
    </subcellularLocation>
    <subcellularLocation>
        <location evidence="3">Microsome membrane</location>
        <topology evidence="3">Peripheral membrane protein</topology>
    </subcellularLocation>
</comment>
<keyword evidence="10" id="KW-0560">Oxidoreductase</keyword>
<evidence type="ECO:0000256" key="12">
    <source>
        <dbReference type="ARBA" id="ARBA00023033"/>
    </source>
</evidence>
<dbReference type="GO" id="GO:0020037">
    <property type="term" value="F:heme binding"/>
    <property type="evidence" value="ECO:0007669"/>
    <property type="project" value="InterPro"/>
</dbReference>
<evidence type="ECO:0000256" key="2">
    <source>
        <dbReference type="ARBA" id="ARBA00003690"/>
    </source>
</evidence>